<dbReference type="EMBL" id="JAUHPX010000001">
    <property type="protein sequence ID" value="MDN4486670.1"/>
    <property type="molecule type" value="Genomic_DNA"/>
</dbReference>
<comment type="cofactor">
    <cofactor evidence="1">
        <name>Mg(2+)</name>
        <dbReference type="ChEBI" id="CHEBI:18420"/>
    </cofactor>
</comment>
<dbReference type="InterPro" id="IPR016064">
    <property type="entry name" value="NAD/diacylglycerol_kinase_sf"/>
</dbReference>
<dbReference type="GO" id="GO:0005524">
    <property type="term" value="F:ATP binding"/>
    <property type="evidence" value="ECO:0007669"/>
    <property type="project" value="UniProtKB-KW"/>
</dbReference>
<dbReference type="PANTHER" id="PTHR12358">
    <property type="entry name" value="SPHINGOSINE KINASE"/>
    <property type="match status" value="1"/>
</dbReference>
<evidence type="ECO:0000256" key="7">
    <source>
        <dbReference type="ARBA" id="ARBA00023209"/>
    </source>
</evidence>
<evidence type="ECO:0000256" key="3">
    <source>
        <dbReference type="ARBA" id="ARBA00022679"/>
    </source>
</evidence>
<keyword evidence="5 10" id="KW-0418">Kinase</keyword>
<keyword evidence="6" id="KW-0067">ATP-binding</keyword>
<organism evidence="10 11">
    <name type="scientific">Demequina lignilytica</name>
    <dbReference type="NCBI Taxonomy" id="3051663"/>
    <lineage>
        <taxon>Bacteria</taxon>
        <taxon>Bacillati</taxon>
        <taxon>Actinomycetota</taxon>
        <taxon>Actinomycetes</taxon>
        <taxon>Micrococcales</taxon>
        <taxon>Demequinaceae</taxon>
        <taxon>Demequina</taxon>
    </lineage>
</organism>
<evidence type="ECO:0000256" key="6">
    <source>
        <dbReference type="ARBA" id="ARBA00022840"/>
    </source>
</evidence>
<evidence type="ECO:0000313" key="10">
    <source>
        <dbReference type="EMBL" id="MDN4486670.1"/>
    </source>
</evidence>
<keyword evidence="11" id="KW-1185">Reference proteome</keyword>
<sequence length="312" mass="32688">MSTLGIITNPTSASGRGARWGVEARAELAKGGHRLLDLSRGSWAASYEAAMKARRDIDALVVVGGDGMAHLGLQVCAERRLPLGIIAAGSGDDIAASLGLPRHDIPAAVRLIEEGLAGRTTRVDVGKVDGRGVEEPARPRYFGAVLSAGIDAAVASYARQITFPRGPLKYQAATFHEIPRYRPYGVRIKADGREWTQTCTLVAVANATVFGGGLPISPGSSIVDGHLELALAEAMSRTDIIRLFMRLQKGTHVDDPRVRIVPVRQVEITPDPSGAPLPPAFADGELIGATPVSVKVVPHALTVLGAAVAAPA</sequence>
<protein>
    <submittedName>
        <fullName evidence="10">Diacylglycerol kinase family protein</fullName>
    </submittedName>
</protein>
<evidence type="ECO:0000256" key="4">
    <source>
        <dbReference type="ARBA" id="ARBA00022741"/>
    </source>
</evidence>
<accession>A0AAW7M1L3</accession>
<comment type="caution">
    <text evidence="10">The sequence shown here is derived from an EMBL/GenBank/DDBJ whole genome shotgun (WGS) entry which is preliminary data.</text>
</comment>
<dbReference type="PROSITE" id="PS50146">
    <property type="entry name" value="DAGK"/>
    <property type="match status" value="1"/>
</dbReference>
<evidence type="ECO:0000313" key="11">
    <source>
        <dbReference type="Proteomes" id="UP001172737"/>
    </source>
</evidence>
<evidence type="ECO:0000259" key="9">
    <source>
        <dbReference type="PROSITE" id="PS50146"/>
    </source>
</evidence>
<keyword evidence="7" id="KW-0594">Phospholipid biosynthesis</keyword>
<gene>
    <name evidence="10" type="ORF">QQX10_00645</name>
</gene>
<dbReference type="Gene3D" id="3.40.50.10330">
    <property type="entry name" value="Probable inorganic polyphosphate/atp-NAD kinase, domain 1"/>
    <property type="match status" value="1"/>
</dbReference>
<dbReference type="GO" id="GO:0016301">
    <property type="term" value="F:kinase activity"/>
    <property type="evidence" value="ECO:0007669"/>
    <property type="project" value="UniProtKB-KW"/>
</dbReference>
<dbReference type="InterPro" id="IPR001206">
    <property type="entry name" value="Diacylglycerol_kinase_cat_dom"/>
</dbReference>
<dbReference type="Proteomes" id="UP001172737">
    <property type="component" value="Unassembled WGS sequence"/>
</dbReference>
<reference evidence="10" key="1">
    <citation type="submission" date="2023-06" db="EMBL/GenBank/DDBJ databases">
        <title>Sysu t00039.</title>
        <authorList>
            <person name="Gao L."/>
            <person name="Fang B.-Z."/>
            <person name="Li W.-J."/>
        </authorList>
    </citation>
    <scope>NUCLEOTIDE SEQUENCE</scope>
    <source>
        <strain evidence="10">SYSU T00039</strain>
    </source>
</reference>
<comment type="similarity">
    <text evidence="2">Belongs to the diacylglycerol/lipid kinase family.</text>
</comment>
<dbReference type="RefSeq" id="WP_301144256.1">
    <property type="nucleotide sequence ID" value="NZ_JAUHPX010000001.1"/>
</dbReference>
<name>A0AAW7M1L3_9MICO</name>
<evidence type="ECO:0000256" key="8">
    <source>
        <dbReference type="ARBA" id="ARBA00023264"/>
    </source>
</evidence>
<dbReference type="AlphaFoldDB" id="A0AAW7M1L3"/>
<dbReference type="PANTHER" id="PTHR12358:SF54">
    <property type="entry name" value="SPHINGOSINE KINASE RELATED PROTEIN"/>
    <property type="match status" value="1"/>
</dbReference>
<keyword evidence="3" id="KW-0808">Transferase</keyword>
<dbReference type="InterPro" id="IPR050187">
    <property type="entry name" value="Lipid_Phosphate_FormReg"/>
</dbReference>
<dbReference type="InterPro" id="IPR045540">
    <property type="entry name" value="YegS/DAGK_C"/>
</dbReference>
<evidence type="ECO:0000256" key="1">
    <source>
        <dbReference type="ARBA" id="ARBA00001946"/>
    </source>
</evidence>
<evidence type="ECO:0000256" key="2">
    <source>
        <dbReference type="ARBA" id="ARBA00005983"/>
    </source>
</evidence>
<feature type="domain" description="DAGKc" evidence="9">
    <location>
        <begin position="1"/>
        <end position="132"/>
    </location>
</feature>
<keyword evidence="4" id="KW-0547">Nucleotide-binding</keyword>
<dbReference type="GO" id="GO:0008654">
    <property type="term" value="P:phospholipid biosynthetic process"/>
    <property type="evidence" value="ECO:0007669"/>
    <property type="project" value="UniProtKB-KW"/>
</dbReference>
<dbReference type="Gene3D" id="2.60.200.40">
    <property type="match status" value="1"/>
</dbReference>
<proteinExistence type="inferred from homology"/>
<dbReference type="SUPFAM" id="SSF111331">
    <property type="entry name" value="NAD kinase/diacylglycerol kinase-like"/>
    <property type="match status" value="1"/>
</dbReference>
<evidence type="ECO:0000256" key="5">
    <source>
        <dbReference type="ARBA" id="ARBA00022777"/>
    </source>
</evidence>
<keyword evidence="7" id="KW-0444">Lipid biosynthesis</keyword>
<keyword evidence="8" id="KW-1208">Phospholipid metabolism</keyword>
<dbReference type="Pfam" id="PF00781">
    <property type="entry name" value="DAGK_cat"/>
    <property type="match status" value="1"/>
</dbReference>
<dbReference type="Pfam" id="PF19279">
    <property type="entry name" value="YegS_C"/>
    <property type="match status" value="1"/>
</dbReference>
<keyword evidence="7" id="KW-0443">Lipid metabolism</keyword>
<dbReference type="InterPro" id="IPR017438">
    <property type="entry name" value="ATP-NAD_kinase_N"/>
</dbReference>